<dbReference type="PANTHER" id="PTHR33067:SF31">
    <property type="entry name" value="RNA-DIRECTED DNA POLYMERASE"/>
    <property type="match status" value="1"/>
</dbReference>
<comment type="caution">
    <text evidence="2">The sequence shown here is derived from an EMBL/GenBank/DDBJ whole genome shotgun (WGS) entry which is preliminary data.</text>
</comment>
<evidence type="ECO:0000313" key="3">
    <source>
        <dbReference type="Proteomes" id="UP001174677"/>
    </source>
</evidence>
<accession>A0ABQ9MPQ1</accession>
<protein>
    <recommendedName>
        <fullName evidence="4">Aspartic peptidase DDI1-type domain-containing protein</fullName>
    </recommendedName>
</protein>
<sequence length="227" mass="25795">MLENQIAQQACSSSTKSMGKLPSQTENPREQCHAITLRSGKIVHTEKSEKVEKRENEKDVERDEKQKSEKGSVRKGKEEVGEKEEKYIPPEPYKPQLPFPQRFQKAKLDEQFGKFLEVLKKLYINVPFIDALSQMPSYAKFLKEILSNKKRLEDYEIVALTEECSAILQRKLPPKLKDPGSFSIPCHIGESCSIKALCDLGASVSLMPLSIYEKLNMGDLKPTHISL</sequence>
<proteinExistence type="predicted"/>
<feature type="compositionally biased region" description="Polar residues" evidence="1">
    <location>
        <begin position="1"/>
        <end position="26"/>
    </location>
</feature>
<keyword evidence="3" id="KW-1185">Reference proteome</keyword>
<evidence type="ECO:0000256" key="1">
    <source>
        <dbReference type="SAM" id="MobiDB-lite"/>
    </source>
</evidence>
<dbReference type="Proteomes" id="UP001174677">
    <property type="component" value="Chromosome 4"/>
</dbReference>
<feature type="region of interest" description="Disordered" evidence="1">
    <location>
        <begin position="1"/>
        <end position="95"/>
    </location>
</feature>
<dbReference type="Gene3D" id="2.40.70.10">
    <property type="entry name" value="Acid Proteases"/>
    <property type="match status" value="1"/>
</dbReference>
<name>A0ABQ9MPQ1_HEVBR</name>
<organism evidence="2 3">
    <name type="scientific">Hevea brasiliensis</name>
    <name type="common">Para rubber tree</name>
    <name type="synonym">Siphonia brasiliensis</name>
    <dbReference type="NCBI Taxonomy" id="3981"/>
    <lineage>
        <taxon>Eukaryota</taxon>
        <taxon>Viridiplantae</taxon>
        <taxon>Streptophyta</taxon>
        <taxon>Embryophyta</taxon>
        <taxon>Tracheophyta</taxon>
        <taxon>Spermatophyta</taxon>
        <taxon>Magnoliopsida</taxon>
        <taxon>eudicotyledons</taxon>
        <taxon>Gunneridae</taxon>
        <taxon>Pentapetalae</taxon>
        <taxon>rosids</taxon>
        <taxon>fabids</taxon>
        <taxon>Malpighiales</taxon>
        <taxon>Euphorbiaceae</taxon>
        <taxon>Crotonoideae</taxon>
        <taxon>Micrandreae</taxon>
        <taxon>Hevea</taxon>
    </lineage>
</organism>
<evidence type="ECO:0000313" key="2">
    <source>
        <dbReference type="EMBL" id="KAJ9182269.1"/>
    </source>
</evidence>
<dbReference type="InterPro" id="IPR021109">
    <property type="entry name" value="Peptidase_aspartic_dom_sf"/>
</dbReference>
<evidence type="ECO:0008006" key="4">
    <source>
        <dbReference type="Google" id="ProtNLM"/>
    </source>
</evidence>
<dbReference type="PANTHER" id="PTHR33067">
    <property type="entry name" value="RNA-DIRECTED DNA POLYMERASE-RELATED"/>
    <property type="match status" value="1"/>
</dbReference>
<feature type="compositionally biased region" description="Basic and acidic residues" evidence="1">
    <location>
        <begin position="43"/>
        <end position="88"/>
    </location>
</feature>
<gene>
    <name evidence="2" type="ORF">P3X46_006284</name>
</gene>
<reference evidence="2" key="1">
    <citation type="journal article" date="2023" name="Plant Biotechnol. J.">
        <title>Chromosome-level wild Hevea brasiliensis genome provides new tools for genomic-assisted breeding and valuable loci to elevate rubber yield.</title>
        <authorList>
            <person name="Cheng H."/>
            <person name="Song X."/>
            <person name="Hu Y."/>
            <person name="Wu T."/>
            <person name="Yang Q."/>
            <person name="An Z."/>
            <person name="Feng S."/>
            <person name="Deng Z."/>
            <person name="Wu W."/>
            <person name="Zeng X."/>
            <person name="Tu M."/>
            <person name="Wang X."/>
            <person name="Huang H."/>
        </authorList>
    </citation>
    <scope>NUCLEOTIDE SEQUENCE</scope>
    <source>
        <strain evidence="2">MT/VB/25A 57/8</strain>
    </source>
</reference>
<dbReference type="EMBL" id="JARPOI010000004">
    <property type="protein sequence ID" value="KAJ9182269.1"/>
    <property type="molecule type" value="Genomic_DNA"/>
</dbReference>